<evidence type="ECO:0000259" key="2">
    <source>
        <dbReference type="SMART" id="SM00382"/>
    </source>
</evidence>
<proteinExistence type="predicted"/>
<dbReference type="GO" id="GO:0016887">
    <property type="term" value="F:ATP hydrolysis activity"/>
    <property type="evidence" value="ECO:0007669"/>
    <property type="project" value="InterPro"/>
</dbReference>
<dbReference type="SMART" id="SM00382">
    <property type="entry name" value="AAA"/>
    <property type="match status" value="1"/>
</dbReference>
<evidence type="ECO:0000313" key="4">
    <source>
        <dbReference type="Proteomes" id="UP001230504"/>
    </source>
</evidence>
<protein>
    <submittedName>
        <fullName evidence="3">ATPase</fullName>
    </submittedName>
</protein>
<evidence type="ECO:0000256" key="1">
    <source>
        <dbReference type="SAM" id="MobiDB-lite"/>
    </source>
</evidence>
<dbReference type="InterPro" id="IPR056599">
    <property type="entry name" value="AAA_lid_fung"/>
</dbReference>
<dbReference type="GO" id="GO:0005524">
    <property type="term" value="F:ATP binding"/>
    <property type="evidence" value="ECO:0007669"/>
    <property type="project" value="InterPro"/>
</dbReference>
<dbReference type="Pfam" id="PF22942">
    <property type="entry name" value="DUF7025"/>
    <property type="match status" value="1"/>
</dbReference>
<dbReference type="Proteomes" id="UP001230504">
    <property type="component" value="Unassembled WGS sequence"/>
</dbReference>
<dbReference type="Gene3D" id="3.40.50.300">
    <property type="entry name" value="P-loop containing nucleotide triphosphate hydrolases"/>
    <property type="match status" value="1"/>
</dbReference>
<comment type="caution">
    <text evidence="3">The sequence shown here is derived from an EMBL/GenBank/DDBJ whole genome shotgun (WGS) entry which is preliminary data.</text>
</comment>
<name>A0AAD8Q7M0_9PEZI</name>
<dbReference type="InterPro" id="IPR003959">
    <property type="entry name" value="ATPase_AAA_core"/>
</dbReference>
<keyword evidence="4" id="KW-1185">Reference proteome</keyword>
<dbReference type="RefSeq" id="XP_060418256.1">
    <property type="nucleotide sequence ID" value="XM_060560775.1"/>
</dbReference>
<feature type="region of interest" description="Disordered" evidence="1">
    <location>
        <begin position="770"/>
        <end position="789"/>
    </location>
</feature>
<dbReference type="CDD" id="cd19481">
    <property type="entry name" value="RecA-like_protease"/>
    <property type="match status" value="1"/>
</dbReference>
<dbReference type="EMBL" id="JAHLJV010000008">
    <property type="protein sequence ID" value="KAK1597466.1"/>
    <property type="molecule type" value="Genomic_DNA"/>
</dbReference>
<feature type="region of interest" description="Disordered" evidence="1">
    <location>
        <begin position="99"/>
        <end position="128"/>
    </location>
</feature>
<feature type="compositionally biased region" description="Acidic residues" evidence="1">
    <location>
        <begin position="771"/>
        <end position="789"/>
    </location>
</feature>
<dbReference type="AlphaFoldDB" id="A0AAD8Q7M0"/>
<dbReference type="PANTHER" id="PTHR46411:SF2">
    <property type="entry name" value="AAA+ ATPASE DOMAIN-CONTAINING PROTEIN"/>
    <property type="match status" value="1"/>
</dbReference>
<dbReference type="InterPro" id="IPR027417">
    <property type="entry name" value="P-loop_NTPase"/>
</dbReference>
<dbReference type="GeneID" id="85445015"/>
<organism evidence="3 4">
    <name type="scientific">Colletotrichum navitas</name>
    <dbReference type="NCBI Taxonomy" id="681940"/>
    <lineage>
        <taxon>Eukaryota</taxon>
        <taxon>Fungi</taxon>
        <taxon>Dikarya</taxon>
        <taxon>Ascomycota</taxon>
        <taxon>Pezizomycotina</taxon>
        <taxon>Sordariomycetes</taxon>
        <taxon>Hypocreomycetidae</taxon>
        <taxon>Glomerellales</taxon>
        <taxon>Glomerellaceae</taxon>
        <taxon>Colletotrichum</taxon>
        <taxon>Colletotrichum graminicola species complex</taxon>
    </lineage>
</organism>
<dbReference type="SUPFAM" id="SSF52540">
    <property type="entry name" value="P-loop containing nucleoside triphosphate hydrolases"/>
    <property type="match status" value="1"/>
</dbReference>
<feature type="domain" description="AAA+ ATPase" evidence="2">
    <location>
        <begin position="543"/>
        <end position="670"/>
    </location>
</feature>
<dbReference type="Pfam" id="PF00004">
    <property type="entry name" value="AAA"/>
    <property type="match status" value="1"/>
</dbReference>
<sequence length="789" mass="89367">MLQIVDDDNASTASFEEVGFRGVSKDNQALVLKEKSENKPTADILYVLQYLGFGGKVLDSQESVTPFEDIPDYGKAINEPHSSSIKSILEIVTKVSTNVKMPQPPNKRGHRHSNYFDSSSSESEDESGVKPAKVIRTYMIIHSEYLINALKAVVAYYPNVNLLGDKVTIEAPYRVIVHHREALKRYRYHQPGTHSSEYARLTAEHVDVLLGFIEQTVGDSIRKEQERHQRSVPVATFDNYWMALKPGEVVYVKKNDLWEAHVLSRVFQDVATDGRSRQLQVDSWFLEFGHNRIIRTMDEMFIRSWNGEQAIHSLSVIPASLFPGDPEAMLEKQVRLGKFYWELLQRPTYMEYDGLLVQAYPGVHGWPISRGPSGYMTGRVICDAEAYERLNMRAPENRHAPPPPPCRLPYGVPQASPPGRDHLPHFLPRCGCEECDTETDRTDFSPFAEFDNIKLQGSPAPTNDIFYIACSKVIPGFLLGDRRWGHLNLEYLKPVVTDREAFKYLVLDEEIKMTVKALIGKFAAADSSKVSPWANDFVRNKGEGRIFLLHGAPGVGKTCTAECVAELTNRPLISLTSGDLSVDSDSVENNLSYFLELGRRFGALVLLDEADVYLERRRAKDIARNGLVSVFLRALEYYRGVLFLTTNRVQAFDAAFTSRIHVALHYKNLTNVDRERIWANNFERLDRDSSGRVRVAVSTREYAYDSRDVRALRWNGREIRNALQTALALAESDAADEGNERICITEKHLRAVVKMSRGFRDYLRSGNVYDGDSEEAGESEGEDEEIFSD</sequence>
<accession>A0AAD8Q7M0</accession>
<dbReference type="Pfam" id="PF23232">
    <property type="entry name" value="AAA_lid_13"/>
    <property type="match status" value="1"/>
</dbReference>
<gene>
    <name evidence="3" type="ORF">LY79DRAFT_587471</name>
</gene>
<dbReference type="InterPro" id="IPR003593">
    <property type="entry name" value="AAA+_ATPase"/>
</dbReference>
<evidence type="ECO:0000313" key="3">
    <source>
        <dbReference type="EMBL" id="KAK1597466.1"/>
    </source>
</evidence>
<reference evidence="3" key="1">
    <citation type="submission" date="2021-06" db="EMBL/GenBank/DDBJ databases">
        <title>Comparative genomics, transcriptomics and evolutionary studies reveal genomic signatures of adaptation to plant cell wall in hemibiotrophic fungi.</title>
        <authorList>
            <consortium name="DOE Joint Genome Institute"/>
            <person name="Baroncelli R."/>
            <person name="Diaz J.F."/>
            <person name="Benocci T."/>
            <person name="Peng M."/>
            <person name="Battaglia E."/>
            <person name="Haridas S."/>
            <person name="Andreopoulos W."/>
            <person name="Labutti K."/>
            <person name="Pangilinan J."/>
            <person name="Floch G.L."/>
            <person name="Makela M.R."/>
            <person name="Henrissat B."/>
            <person name="Grigoriev I.V."/>
            <person name="Crouch J.A."/>
            <person name="De Vries R.P."/>
            <person name="Sukno S.A."/>
            <person name="Thon M.R."/>
        </authorList>
    </citation>
    <scope>NUCLEOTIDE SEQUENCE</scope>
    <source>
        <strain evidence="3">CBS 125086</strain>
    </source>
</reference>
<dbReference type="InterPro" id="IPR054289">
    <property type="entry name" value="DUF7025"/>
</dbReference>
<dbReference type="PANTHER" id="PTHR46411">
    <property type="entry name" value="FAMILY ATPASE, PUTATIVE-RELATED"/>
    <property type="match status" value="1"/>
</dbReference>